<organism evidence="2 3">
    <name type="scientific">Paenibacillus mucilaginosus K02</name>
    <dbReference type="NCBI Taxonomy" id="997761"/>
    <lineage>
        <taxon>Bacteria</taxon>
        <taxon>Bacillati</taxon>
        <taxon>Bacillota</taxon>
        <taxon>Bacilli</taxon>
        <taxon>Bacillales</taxon>
        <taxon>Paenibacillaceae</taxon>
        <taxon>Paenibacillus</taxon>
    </lineage>
</organism>
<accession>I0BBE5</accession>
<gene>
    <name evidence="2" type="ORF">B2K_02945</name>
</gene>
<reference evidence="2 3" key="1">
    <citation type="submission" date="2013-06" db="EMBL/GenBank/DDBJ databases">
        <title>Complete genome sequence of Paenibacillus mucilaginosus K02.</title>
        <authorList>
            <person name="Xiao B."/>
            <person name="Sun L."/>
            <person name="Xiao L."/>
            <person name="Lian B."/>
        </authorList>
    </citation>
    <scope>NUCLEOTIDE SEQUENCE [LARGE SCALE GENOMIC DNA]</scope>
    <source>
        <strain evidence="2 3">K02</strain>
    </source>
</reference>
<feature type="signal peptide" evidence="1">
    <location>
        <begin position="1"/>
        <end position="23"/>
    </location>
</feature>
<name>I0BBE5_9BACL</name>
<feature type="chain" id="PRO_5039359296" evidence="1">
    <location>
        <begin position="24"/>
        <end position="84"/>
    </location>
</feature>
<dbReference type="Proteomes" id="UP000007392">
    <property type="component" value="Chromosome"/>
</dbReference>
<dbReference type="KEGG" id="pmw:B2K_02945"/>
<evidence type="ECO:0000313" key="2">
    <source>
        <dbReference type="EMBL" id="AFH59692.1"/>
    </source>
</evidence>
<protein>
    <submittedName>
        <fullName evidence="2">Uncharacterized protein</fullName>
    </submittedName>
</protein>
<proteinExistence type="predicted"/>
<dbReference type="PATRIC" id="fig|997761.3.peg.588"/>
<sequence length="84" mass="9111">MIYTVSRLKAHQCLAFSLRLALAADSHYITGACVEREFLGGNLAAAVRTALPAGRLGIPLAETGIGVFTPSMQRKEYGCQEYYT</sequence>
<dbReference type="AlphaFoldDB" id="I0BBE5"/>
<evidence type="ECO:0000256" key="1">
    <source>
        <dbReference type="SAM" id="SignalP"/>
    </source>
</evidence>
<keyword evidence="1" id="KW-0732">Signal</keyword>
<dbReference type="EMBL" id="CP003422">
    <property type="protein sequence ID" value="AFH59692.1"/>
    <property type="molecule type" value="Genomic_DNA"/>
</dbReference>
<dbReference type="HOGENOM" id="CLU_2555070_0_0_9"/>
<evidence type="ECO:0000313" key="3">
    <source>
        <dbReference type="Proteomes" id="UP000007392"/>
    </source>
</evidence>